<keyword evidence="14" id="KW-1185">Reference proteome</keyword>
<accession>A0A4Y2R8I4</accession>
<evidence type="ECO:0000256" key="9">
    <source>
        <dbReference type="ARBA" id="ARBA00023136"/>
    </source>
</evidence>
<evidence type="ECO:0000256" key="2">
    <source>
        <dbReference type="ARBA" id="ARBA00004115"/>
    </source>
</evidence>
<evidence type="ECO:0000256" key="7">
    <source>
        <dbReference type="ARBA" id="ARBA00022824"/>
    </source>
</evidence>
<comment type="similarity">
    <text evidence="3">Belongs to the TRAP-beta family.</text>
</comment>
<evidence type="ECO:0000256" key="8">
    <source>
        <dbReference type="ARBA" id="ARBA00022989"/>
    </source>
</evidence>
<evidence type="ECO:0000256" key="11">
    <source>
        <dbReference type="SAM" id="Phobius"/>
    </source>
</evidence>
<gene>
    <name evidence="12" type="primary">SSR2_1</name>
    <name evidence="13" type="synonym">SSR2_2</name>
    <name evidence="12" type="ORF">AVEN_160722_1</name>
    <name evidence="13" type="ORF">AVEN_253780_1</name>
</gene>
<evidence type="ECO:0000313" key="14">
    <source>
        <dbReference type="Proteomes" id="UP000499080"/>
    </source>
</evidence>
<evidence type="ECO:0000256" key="5">
    <source>
        <dbReference type="ARBA" id="ARBA00022692"/>
    </source>
</evidence>
<organism evidence="12 14">
    <name type="scientific">Araneus ventricosus</name>
    <name type="common">Orbweaver spider</name>
    <name type="synonym">Epeira ventricosa</name>
    <dbReference type="NCBI Taxonomy" id="182803"/>
    <lineage>
        <taxon>Eukaryota</taxon>
        <taxon>Metazoa</taxon>
        <taxon>Ecdysozoa</taxon>
        <taxon>Arthropoda</taxon>
        <taxon>Chelicerata</taxon>
        <taxon>Arachnida</taxon>
        <taxon>Araneae</taxon>
        <taxon>Araneomorphae</taxon>
        <taxon>Entelegynae</taxon>
        <taxon>Araneoidea</taxon>
        <taxon>Araneidae</taxon>
        <taxon>Araneus</taxon>
    </lineage>
</organism>
<dbReference type="PANTHER" id="PTHR12861">
    <property type="entry name" value="TRANSLOCON-ASSOCIATED PROTEIN, BETA SUBUNIT PRECURSOR TRAP-BETA SIGNAL SEQUENCE RECEPTOR BETA SUBUNIT"/>
    <property type="match status" value="1"/>
</dbReference>
<sequence length="223" mass="25277">MLLHRINVGAFDLPRQMHQSCRKVASLVLIYTSLKMKLLLILSIIVVLGSTYADELSPPRLLLHKRLLNKYLVEGRDVVVDYNIYNIGESAAYRVQLRDASFPSSDFETVVGFLNMKLDRMGPNSNVSHTVILRPKKTGLFNFTAAEVAYHLSEDGQDVQVCYSTEPGEAVIIPAKDFDRKFSPHTTDWAAFAVMTLPSLGIPFLLWYRSKSKYESIVKQKKH</sequence>
<dbReference type="EMBL" id="BGPR01016073">
    <property type="protein sequence ID" value="GBN71738.1"/>
    <property type="molecule type" value="Genomic_DNA"/>
</dbReference>
<dbReference type="AlphaFoldDB" id="A0A4Y2R8I4"/>
<comment type="function">
    <text evidence="1">TRAP proteins are part of a complex whose function is to bind calcium to the ER membrane and thereby regulate the retention of ER resident proteins.</text>
</comment>
<keyword evidence="6" id="KW-0732">Signal</keyword>
<feature type="transmembrane region" description="Helical" evidence="11">
    <location>
        <begin position="189"/>
        <end position="208"/>
    </location>
</feature>
<keyword evidence="9 11" id="KW-0472">Membrane</keyword>
<name>A0A4Y2R8I4_ARAVE</name>
<dbReference type="OrthoDB" id="5860827at2759"/>
<dbReference type="EMBL" id="BGPR01016028">
    <property type="protein sequence ID" value="GBN71569.1"/>
    <property type="molecule type" value="Genomic_DNA"/>
</dbReference>
<dbReference type="GO" id="GO:0005789">
    <property type="term" value="C:endoplasmic reticulum membrane"/>
    <property type="evidence" value="ECO:0007669"/>
    <property type="project" value="UniProtKB-SubCell"/>
</dbReference>
<dbReference type="InterPro" id="IPR008856">
    <property type="entry name" value="TRAP_beta"/>
</dbReference>
<dbReference type="Proteomes" id="UP000499080">
    <property type="component" value="Unassembled WGS sequence"/>
</dbReference>
<keyword evidence="7" id="KW-0256">Endoplasmic reticulum</keyword>
<dbReference type="Pfam" id="PF05753">
    <property type="entry name" value="TRAP_beta"/>
    <property type="match status" value="1"/>
</dbReference>
<evidence type="ECO:0000256" key="6">
    <source>
        <dbReference type="ARBA" id="ARBA00022729"/>
    </source>
</evidence>
<keyword evidence="5 11" id="KW-0812">Transmembrane</keyword>
<evidence type="ECO:0000256" key="1">
    <source>
        <dbReference type="ARBA" id="ARBA00002838"/>
    </source>
</evidence>
<evidence type="ECO:0000313" key="12">
    <source>
        <dbReference type="EMBL" id="GBN71569.1"/>
    </source>
</evidence>
<comment type="subcellular location">
    <subcellularLocation>
        <location evidence="2">Endoplasmic reticulum membrane</location>
        <topology evidence="2">Single-pass type I membrane protein</topology>
    </subcellularLocation>
</comment>
<proteinExistence type="inferred from homology"/>
<keyword evidence="8 11" id="KW-1133">Transmembrane helix</keyword>
<evidence type="ECO:0000256" key="10">
    <source>
        <dbReference type="ARBA" id="ARBA00023180"/>
    </source>
</evidence>
<evidence type="ECO:0000256" key="4">
    <source>
        <dbReference type="ARBA" id="ARBA00021110"/>
    </source>
</evidence>
<evidence type="ECO:0000256" key="3">
    <source>
        <dbReference type="ARBA" id="ARBA00005610"/>
    </source>
</evidence>
<evidence type="ECO:0000313" key="13">
    <source>
        <dbReference type="EMBL" id="GBN71738.1"/>
    </source>
</evidence>
<comment type="caution">
    <text evidence="12">The sequence shown here is derived from an EMBL/GenBank/DDBJ whole genome shotgun (WGS) entry which is preliminary data.</text>
</comment>
<protein>
    <recommendedName>
        <fullName evidence="4">Translocon-associated protein subunit beta</fullName>
    </recommendedName>
</protein>
<reference evidence="12 14" key="1">
    <citation type="journal article" date="2019" name="Sci. Rep.">
        <title>Orb-weaving spider Araneus ventricosus genome elucidates the spidroin gene catalogue.</title>
        <authorList>
            <person name="Kono N."/>
            <person name="Nakamura H."/>
            <person name="Ohtoshi R."/>
            <person name="Moran D.A.P."/>
            <person name="Shinohara A."/>
            <person name="Yoshida Y."/>
            <person name="Fujiwara M."/>
            <person name="Mori M."/>
            <person name="Tomita M."/>
            <person name="Arakawa K."/>
        </authorList>
    </citation>
    <scope>NUCLEOTIDE SEQUENCE [LARGE SCALE GENOMIC DNA]</scope>
</reference>
<dbReference type="PIRSF" id="PIRSF016400">
    <property type="entry name" value="TRAP_beta"/>
    <property type="match status" value="1"/>
</dbReference>
<keyword evidence="10" id="KW-0325">Glycoprotein</keyword>
<dbReference type="PANTHER" id="PTHR12861:SF3">
    <property type="entry name" value="TRANSLOCON-ASSOCIATED PROTEIN SUBUNIT BETA"/>
    <property type="match status" value="1"/>
</dbReference>